<dbReference type="Proteomes" id="UP001305647">
    <property type="component" value="Unassembled WGS sequence"/>
</dbReference>
<dbReference type="AlphaFoldDB" id="A0AAN6T1F6"/>
<dbReference type="EMBL" id="MU863639">
    <property type="protein sequence ID" value="KAK4100751.1"/>
    <property type="molecule type" value="Genomic_DNA"/>
</dbReference>
<name>A0AAN6T1F6_9PEZI</name>
<accession>A0AAN6T1F6</accession>
<sequence>MGEREALAIAGNANLAARLAQWRHPRKWTRIEKPCVRRCQSATHCQFQHLAKFLNGERNVRPKILHLCFPRWTVAGPASIVCAAVSASGVLVTYSTDNFQPHGVEIGASQLQEPN</sequence>
<gene>
    <name evidence="1" type="ORF">N658DRAFT_94617</name>
</gene>
<evidence type="ECO:0000313" key="2">
    <source>
        <dbReference type="Proteomes" id="UP001305647"/>
    </source>
</evidence>
<reference evidence="1" key="1">
    <citation type="journal article" date="2023" name="Mol. Phylogenet. Evol.">
        <title>Genome-scale phylogeny and comparative genomics of the fungal order Sordariales.</title>
        <authorList>
            <person name="Hensen N."/>
            <person name="Bonometti L."/>
            <person name="Westerberg I."/>
            <person name="Brannstrom I.O."/>
            <person name="Guillou S."/>
            <person name="Cros-Aarteil S."/>
            <person name="Calhoun S."/>
            <person name="Haridas S."/>
            <person name="Kuo A."/>
            <person name="Mondo S."/>
            <person name="Pangilinan J."/>
            <person name="Riley R."/>
            <person name="LaButti K."/>
            <person name="Andreopoulos B."/>
            <person name="Lipzen A."/>
            <person name="Chen C."/>
            <person name="Yan M."/>
            <person name="Daum C."/>
            <person name="Ng V."/>
            <person name="Clum A."/>
            <person name="Steindorff A."/>
            <person name="Ohm R.A."/>
            <person name="Martin F."/>
            <person name="Silar P."/>
            <person name="Natvig D.O."/>
            <person name="Lalanne C."/>
            <person name="Gautier V."/>
            <person name="Ament-Velasquez S.L."/>
            <person name="Kruys A."/>
            <person name="Hutchinson M.I."/>
            <person name="Powell A.J."/>
            <person name="Barry K."/>
            <person name="Miller A.N."/>
            <person name="Grigoriev I.V."/>
            <person name="Debuchy R."/>
            <person name="Gladieux P."/>
            <person name="Hiltunen Thoren M."/>
            <person name="Johannesson H."/>
        </authorList>
    </citation>
    <scope>NUCLEOTIDE SEQUENCE</scope>
    <source>
        <strain evidence="1">CBS 757.83</strain>
    </source>
</reference>
<organism evidence="1 2">
    <name type="scientific">Parathielavia hyrcaniae</name>
    <dbReference type="NCBI Taxonomy" id="113614"/>
    <lineage>
        <taxon>Eukaryota</taxon>
        <taxon>Fungi</taxon>
        <taxon>Dikarya</taxon>
        <taxon>Ascomycota</taxon>
        <taxon>Pezizomycotina</taxon>
        <taxon>Sordariomycetes</taxon>
        <taxon>Sordariomycetidae</taxon>
        <taxon>Sordariales</taxon>
        <taxon>Chaetomiaceae</taxon>
        <taxon>Parathielavia</taxon>
    </lineage>
</organism>
<reference evidence="1" key="2">
    <citation type="submission" date="2023-05" db="EMBL/GenBank/DDBJ databases">
        <authorList>
            <consortium name="Lawrence Berkeley National Laboratory"/>
            <person name="Steindorff A."/>
            <person name="Hensen N."/>
            <person name="Bonometti L."/>
            <person name="Westerberg I."/>
            <person name="Brannstrom I.O."/>
            <person name="Guillou S."/>
            <person name="Cros-Aarteil S."/>
            <person name="Calhoun S."/>
            <person name="Haridas S."/>
            <person name="Kuo A."/>
            <person name="Mondo S."/>
            <person name="Pangilinan J."/>
            <person name="Riley R."/>
            <person name="Labutti K."/>
            <person name="Andreopoulos B."/>
            <person name="Lipzen A."/>
            <person name="Chen C."/>
            <person name="Yanf M."/>
            <person name="Daum C."/>
            <person name="Ng V."/>
            <person name="Clum A."/>
            <person name="Ohm R."/>
            <person name="Martin F."/>
            <person name="Silar P."/>
            <person name="Natvig D."/>
            <person name="Lalanne C."/>
            <person name="Gautier V."/>
            <person name="Ament-Velasquez S.L."/>
            <person name="Kruys A."/>
            <person name="Hutchinson M.I."/>
            <person name="Powell A.J."/>
            <person name="Barry K."/>
            <person name="Miller A.N."/>
            <person name="Grigoriev I.V."/>
            <person name="Debuchy R."/>
            <person name="Gladieux P."/>
            <person name="Thoren M.H."/>
            <person name="Johannesson H."/>
        </authorList>
    </citation>
    <scope>NUCLEOTIDE SEQUENCE</scope>
    <source>
        <strain evidence="1">CBS 757.83</strain>
    </source>
</reference>
<keyword evidence="2" id="KW-1185">Reference proteome</keyword>
<protein>
    <submittedName>
        <fullName evidence="1">Uncharacterized protein</fullName>
    </submittedName>
</protein>
<comment type="caution">
    <text evidence="1">The sequence shown here is derived from an EMBL/GenBank/DDBJ whole genome shotgun (WGS) entry which is preliminary data.</text>
</comment>
<proteinExistence type="predicted"/>
<evidence type="ECO:0000313" key="1">
    <source>
        <dbReference type="EMBL" id="KAK4100751.1"/>
    </source>
</evidence>